<proteinExistence type="predicted"/>
<evidence type="ECO:0000256" key="1">
    <source>
        <dbReference type="SAM" id="MobiDB-lite"/>
    </source>
</evidence>
<feature type="region of interest" description="Disordered" evidence="1">
    <location>
        <begin position="453"/>
        <end position="476"/>
    </location>
</feature>
<evidence type="ECO:0000313" key="4">
    <source>
        <dbReference type="Proteomes" id="UP000054988"/>
    </source>
</evidence>
<keyword evidence="2" id="KW-0472">Membrane</keyword>
<evidence type="ECO:0000313" key="3">
    <source>
        <dbReference type="EMBL" id="KTB34237.1"/>
    </source>
</evidence>
<dbReference type="CDD" id="cd12087">
    <property type="entry name" value="TM_EGFR-like"/>
    <property type="match status" value="1"/>
</dbReference>
<sequence length="476" mass="51600">MAYPAIYPSERRFPRRVVVDDTDARVKYDGGSWLLDGGSFDDTGSLGAPYNRSMHGTNQNGSSLSFTFEGELIQVWGAKDTRKISRNSTNVDDDLTKLPGWKCFVDGNEIPRINYLTNIEQITNNLLCELSGLSAGPHTVTVNVTIDDPNTQTFWFDKLEYLPMEDVKLDGEVIRIDSSDSSIRYDNGTGNWIERPAATPISNSTDVPGESLSFRFNGTSVSLFGFIAGSISRRQASNAVYSIDGSPDTLFEIPGSKPLQTNSSVLLSRYNELLFTSRDLEPGTHDMKITFTGVRTGGDPLQWLTVDYFMVKASAGTLDADSGQGSPAPLPAESGSRKSRIGPIVGGTIGGVAGVLLLALGVFLILKRRKTPPGDKEAKIEGGFDSSPVSADVNPNERFIRSRSPGLISSNAGSTMFSEPEGFVVYPSTENPPANLPAPARAFVERHHQDSGVRYSQPQDGMEMPVIDVPPGYTVH</sequence>
<accession>A0A0W0FD30</accession>
<dbReference type="eggNOG" id="ENOG502S423">
    <property type="taxonomic scope" value="Eukaryota"/>
</dbReference>
<dbReference type="EMBL" id="LATX01002104">
    <property type="protein sequence ID" value="KTB34237.1"/>
    <property type="molecule type" value="Genomic_DNA"/>
</dbReference>
<dbReference type="Proteomes" id="UP000054988">
    <property type="component" value="Unassembled WGS sequence"/>
</dbReference>
<organism evidence="3 4">
    <name type="scientific">Moniliophthora roreri</name>
    <name type="common">Frosty pod rot fungus</name>
    <name type="synonym">Monilia roreri</name>
    <dbReference type="NCBI Taxonomy" id="221103"/>
    <lineage>
        <taxon>Eukaryota</taxon>
        <taxon>Fungi</taxon>
        <taxon>Dikarya</taxon>
        <taxon>Basidiomycota</taxon>
        <taxon>Agaricomycotina</taxon>
        <taxon>Agaricomycetes</taxon>
        <taxon>Agaricomycetidae</taxon>
        <taxon>Agaricales</taxon>
        <taxon>Marasmiineae</taxon>
        <taxon>Marasmiaceae</taxon>
        <taxon>Moniliophthora</taxon>
    </lineage>
</organism>
<protein>
    <recommendedName>
        <fullName evidence="5">Transmembrane protein</fullName>
    </recommendedName>
</protein>
<dbReference type="Gene3D" id="2.60.120.260">
    <property type="entry name" value="Galactose-binding domain-like"/>
    <property type="match status" value="2"/>
</dbReference>
<reference evidence="3 4" key="1">
    <citation type="submission" date="2015-12" db="EMBL/GenBank/DDBJ databases">
        <title>Draft genome sequence of Moniliophthora roreri, the causal agent of frosty pod rot of cacao.</title>
        <authorList>
            <person name="Aime M.C."/>
            <person name="Diaz-Valderrama J.R."/>
            <person name="Kijpornyongpan T."/>
            <person name="Phillips-Mora W."/>
        </authorList>
    </citation>
    <scope>NUCLEOTIDE SEQUENCE [LARGE SCALE GENOMIC DNA]</scope>
    <source>
        <strain evidence="3 4">MCA 2952</strain>
    </source>
</reference>
<dbReference type="AlphaFoldDB" id="A0A0W0FD30"/>
<comment type="caution">
    <text evidence="3">The sequence shown here is derived from an EMBL/GenBank/DDBJ whole genome shotgun (WGS) entry which is preliminary data.</text>
</comment>
<feature type="region of interest" description="Disordered" evidence="1">
    <location>
        <begin position="319"/>
        <end position="338"/>
    </location>
</feature>
<keyword evidence="2" id="KW-1133">Transmembrane helix</keyword>
<evidence type="ECO:0008006" key="5">
    <source>
        <dbReference type="Google" id="ProtNLM"/>
    </source>
</evidence>
<evidence type="ECO:0000256" key="2">
    <source>
        <dbReference type="SAM" id="Phobius"/>
    </source>
</evidence>
<gene>
    <name evidence="3" type="ORF">WG66_13188</name>
</gene>
<keyword evidence="2" id="KW-0812">Transmembrane</keyword>
<name>A0A0W0FD30_MONRR</name>
<feature type="transmembrane region" description="Helical" evidence="2">
    <location>
        <begin position="344"/>
        <end position="366"/>
    </location>
</feature>